<dbReference type="Proteomes" id="UP000265768">
    <property type="component" value="Unassembled WGS sequence"/>
</dbReference>
<dbReference type="OrthoDB" id="3542889at2"/>
<feature type="region of interest" description="Disordered" evidence="1">
    <location>
        <begin position="43"/>
        <end position="87"/>
    </location>
</feature>
<reference evidence="2 3" key="1">
    <citation type="submission" date="2018-09" db="EMBL/GenBank/DDBJ databases">
        <title>YIM 75507 draft genome.</title>
        <authorList>
            <person name="Tang S."/>
            <person name="Feng Y."/>
        </authorList>
    </citation>
    <scope>NUCLEOTIDE SEQUENCE [LARGE SCALE GENOMIC DNA]</scope>
    <source>
        <strain evidence="2 3">YIM 75507</strain>
    </source>
</reference>
<feature type="compositionally biased region" description="Low complexity" evidence="1">
    <location>
        <begin position="61"/>
        <end position="82"/>
    </location>
</feature>
<sequence>MGTARGPLATAAAQAGKLTIASLAFAGAYLGFQDVRGAETTQHLTLSSPAPESAPAFRAPASGTAASGTTASGAATSGSVTARSERSVPAVPAARGFAEQAAESAPGPCPLVKGRCVTWATAPRTEAEPACASSRRVRSLITAPAPVTDVRYGWRLLRRNSVTGEWETYTASGGRGFRLPEGVRAMPVRWDAPTGANPGWYRVDIEIAAPAEAVARTGHKFLVTC</sequence>
<evidence type="ECO:0000313" key="3">
    <source>
        <dbReference type="Proteomes" id="UP000265768"/>
    </source>
</evidence>
<accession>A0A3A4AYU1</accession>
<organism evidence="2 3">
    <name type="scientific">Bailinhaonella thermotolerans</name>
    <dbReference type="NCBI Taxonomy" id="1070861"/>
    <lineage>
        <taxon>Bacteria</taxon>
        <taxon>Bacillati</taxon>
        <taxon>Actinomycetota</taxon>
        <taxon>Actinomycetes</taxon>
        <taxon>Streptosporangiales</taxon>
        <taxon>Streptosporangiaceae</taxon>
        <taxon>Bailinhaonella</taxon>
    </lineage>
</organism>
<evidence type="ECO:0000313" key="2">
    <source>
        <dbReference type="EMBL" id="RJL32676.1"/>
    </source>
</evidence>
<comment type="caution">
    <text evidence="2">The sequence shown here is derived from an EMBL/GenBank/DDBJ whole genome shotgun (WGS) entry which is preliminary data.</text>
</comment>
<dbReference type="AlphaFoldDB" id="A0A3A4AYU1"/>
<dbReference type="RefSeq" id="WP_119926924.1">
    <property type="nucleotide sequence ID" value="NZ_QZEY01000004.1"/>
</dbReference>
<keyword evidence="3" id="KW-1185">Reference proteome</keyword>
<gene>
    <name evidence="2" type="ORF">D5H75_14370</name>
</gene>
<name>A0A3A4AYU1_9ACTN</name>
<evidence type="ECO:0000256" key="1">
    <source>
        <dbReference type="SAM" id="MobiDB-lite"/>
    </source>
</evidence>
<proteinExistence type="predicted"/>
<protein>
    <submittedName>
        <fullName evidence="2">Uncharacterized protein</fullName>
    </submittedName>
</protein>
<dbReference type="EMBL" id="QZEY01000004">
    <property type="protein sequence ID" value="RJL32676.1"/>
    <property type="molecule type" value="Genomic_DNA"/>
</dbReference>